<dbReference type="InterPro" id="IPR011993">
    <property type="entry name" value="PH-like_dom_sf"/>
</dbReference>
<evidence type="ECO:0000256" key="6">
    <source>
        <dbReference type="ARBA" id="ARBA00023242"/>
    </source>
</evidence>
<dbReference type="InterPro" id="IPR003521">
    <property type="entry name" value="ICln"/>
</dbReference>
<sequence>MVQLSSYSIPLEGIQHTEENVQATVESSALGSGTLYITESFVLWLNQGQEGIQLEYKLISLHAISRDLHAFPKEHLLLHYDAKLPNADQDSGAESGEDEDGGSDVSLTELRFAPENSGSLETMFSALAHCQTLHPDSDCQLSDDEFQDAEGDGVGDGYFQNEDGFAYLNEEGRANLERMNQMLLGGQGDADLASRTQQLTLTNGHASDQEGMEQQEGQFQDADDMDNQ</sequence>
<feature type="region of interest" description="Disordered" evidence="8">
    <location>
        <begin position="200"/>
        <end position="228"/>
    </location>
</feature>
<comment type="function">
    <text evidence="7">Involved in both the assembly of spliceosomal snRNPs and the methylation of Sm proteins. Chaperone that regulates the assembly of spliceosomal U1, U2, U4 and U5 small nuclear ribonucleoproteins (snRNPs), the building blocks of the spliceosome, and thereby plays an important role in the splicing of cellular pre-mRNAs. Most spliceosomal snRNPs contain a common set of Sm proteins SNRPB, SNRPD1, SNRPD2, SNRPD3, SNRPE, SNRPF and SNRPG that assemble in a heptameric protein ring on the Sm site of the small nuclear RNA to form the core snRNP (Sm core). In the cytosol, the Sm proteins SNRPD1, SNRPD2, SNRPE, SNRPF and SNRPG are trapped in an inactive 6S pICln-Sm complex by the chaperone CLNS1A that controls the assembly of the core snRNP. Dissociation by the SMN complex of CLNS1A from the trapped Sm proteins and their transfer to an SMN-Sm complex triggers the assembly of core snRNPs and their transport to the nucleus.</text>
</comment>
<evidence type="ECO:0000256" key="8">
    <source>
        <dbReference type="SAM" id="MobiDB-lite"/>
    </source>
</evidence>
<organism evidence="9 10">
    <name type="scientific">Aplysia californica</name>
    <name type="common">California sea hare</name>
    <dbReference type="NCBI Taxonomy" id="6500"/>
    <lineage>
        <taxon>Eukaryota</taxon>
        <taxon>Metazoa</taxon>
        <taxon>Spiralia</taxon>
        <taxon>Lophotrochozoa</taxon>
        <taxon>Mollusca</taxon>
        <taxon>Gastropoda</taxon>
        <taxon>Heterobranchia</taxon>
        <taxon>Euthyneura</taxon>
        <taxon>Tectipleura</taxon>
        <taxon>Aplysiida</taxon>
        <taxon>Aplysioidea</taxon>
        <taxon>Aplysiidae</taxon>
        <taxon>Aplysia</taxon>
    </lineage>
</organism>
<dbReference type="Pfam" id="PF03517">
    <property type="entry name" value="Voldacs"/>
    <property type="match status" value="1"/>
</dbReference>
<evidence type="ECO:0000256" key="1">
    <source>
        <dbReference type="ARBA" id="ARBA00004123"/>
    </source>
</evidence>
<accession>A0ABM0K4U4</accession>
<keyword evidence="9" id="KW-1185">Reference proteome</keyword>
<evidence type="ECO:0000256" key="3">
    <source>
        <dbReference type="ARBA" id="ARBA00007054"/>
    </source>
</evidence>
<evidence type="ECO:0000256" key="7">
    <source>
        <dbReference type="ARBA" id="ARBA00045890"/>
    </source>
</evidence>
<evidence type="ECO:0000313" key="9">
    <source>
        <dbReference type="Proteomes" id="UP000694888"/>
    </source>
</evidence>
<gene>
    <name evidence="10" type="primary">LOC101861392</name>
</gene>
<comment type="similarity">
    <text evidence="3">Belongs to the pICln (TC 1.A.47) family.</text>
</comment>
<name>A0ABM0K4U4_APLCA</name>
<protein>
    <recommendedName>
        <fullName evidence="4">Methylosome subunit pICln</fullName>
    </recommendedName>
</protein>
<dbReference type="PANTHER" id="PTHR21399:SF0">
    <property type="entry name" value="METHYLOSOME SUBUNIT PICLN"/>
    <property type="match status" value="1"/>
</dbReference>
<dbReference type="Gene3D" id="2.30.29.30">
    <property type="entry name" value="Pleckstrin-homology domain (PH domain)/Phosphotyrosine-binding domain (PTB)"/>
    <property type="match status" value="1"/>
</dbReference>
<dbReference type="PANTHER" id="PTHR21399">
    <property type="entry name" value="CHLORIDE CONDUCTANCE REGULATORY PROTEIN ICLN"/>
    <property type="match status" value="1"/>
</dbReference>
<dbReference type="RefSeq" id="XP_005108771.1">
    <property type="nucleotide sequence ID" value="XM_005108714.3"/>
</dbReference>
<dbReference type="InterPro" id="IPR039924">
    <property type="entry name" value="ICln/Lot5/Saf5"/>
</dbReference>
<reference evidence="10" key="1">
    <citation type="submission" date="2025-08" db="UniProtKB">
        <authorList>
            <consortium name="RefSeq"/>
        </authorList>
    </citation>
    <scope>IDENTIFICATION</scope>
</reference>
<keyword evidence="5" id="KW-0963">Cytoplasm</keyword>
<proteinExistence type="inferred from homology"/>
<keyword evidence="6" id="KW-0539">Nucleus</keyword>
<evidence type="ECO:0000256" key="4">
    <source>
        <dbReference type="ARBA" id="ARBA00015653"/>
    </source>
</evidence>
<dbReference type="PRINTS" id="PR01348">
    <property type="entry name" value="ICLNCHANNEL"/>
</dbReference>
<comment type="subcellular location">
    <subcellularLocation>
        <location evidence="2">Cytoplasm</location>
    </subcellularLocation>
    <subcellularLocation>
        <location evidence="1">Nucleus</location>
    </subcellularLocation>
</comment>
<evidence type="ECO:0000313" key="10">
    <source>
        <dbReference type="RefSeq" id="XP_005108771.1"/>
    </source>
</evidence>
<dbReference type="GeneID" id="101861392"/>
<evidence type="ECO:0000256" key="2">
    <source>
        <dbReference type="ARBA" id="ARBA00004496"/>
    </source>
</evidence>
<evidence type="ECO:0000256" key="5">
    <source>
        <dbReference type="ARBA" id="ARBA00022490"/>
    </source>
</evidence>
<dbReference type="Proteomes" id="UP000694888">
    <property type="component" value="Unplaced"/>
</dbReference>